<organism evidence="3 4">
    <name type="scientific">Alternaria atra</name>
    <dbReference type="NCBI Taxonomy" id="119953"/>
    <lineage>
        <taxon>Eukaryota</taxon>
        <taxon>Fungi</taxon>
        <taxon>Dikarya</taxon>
        <taxon>Ascomycota</taxon>
        <taxon>Pezizomycotina</taxon>
        <taxon>Dothideomycetes</taxon>
        <taxon>Pleosporomycetidae</taxon>
        <taxon>Pleosporales</taxon>
        <taxon>Pleosporineae</taxon>
        <taxon>Pleosporaceae</taxon>
        <taxon>Alternaria</taxon>
        <taxon>Alternaria sect. Ulocladioides</taxon>
    </lineage>
</organism>
<feature type="coiled-coil region" evidence="1">
    <location>
        <begin position="135"/>
        <end position="162"/>
    </location>
</feature>
<dbReference type="EMBL" id="CAJRGZ010000016">
    <property type="protein sequence ID" value="CAG5154025.1"/>
    <property type="molecule type" value="Genomic_DNA"/>
</dbReference>
<comment type="caution">
    <text evidence="3">The sequence shown here is derived from an EMBL/GenBank/DDBJ whole genome shotgun (WGS) entry which is preliminary data.</text>
</comment>
<keyword evidence="4" id="KW-1185">Reference proteome</keyword>
<evidence type="ECO:0000256" key="1">
    <source>
        <dbReference type="SAM" id="Coils"/>
    </source>
</evidence>
<dbReference type="OrthoDB" id="3693001at2759"/>
<dbReference type="GeneID" id="67014986"/>
<sequence length="185" mass="20797">MSTTTTMTAISAQAKSASTSVTKVERKLPKIDNAVTKPDKDVTNLQENQNNLKATIESPNLVTAEADLRQALSKIRVLEFRIKQETEEKLRYQKKFTEVSREALRSKNGNKSLIKTVAEQSLAIENIRCDVQEYIEESTASYKRAEAANDAHTAELEELLEVQRNDKYAQANKTQCVSTSTLWSN</sequence>
<evidence type="ECO:0000313" key="3">
    <source>
        <dbReference type="EMBL" id="CAG5154025.1"/>
    </source>
</evidence>
<gene>
    <name evidence="3" type="ORF">ALTATR162_LOCUS3430</name>
</gene>
<evidence type="ECO:0000256" key="2">
    <source>
        <dbReference type="SAM" id="MobiDB-lite"/>
    </source>
</evidence>
<feature type="compositionally biased region" description="Polar residues" evidence="2">
    <location>
        <begin position="9"/>
        <end position="21"/>
    </location>
</feature>
<keyword evidence="1" id="KW-0175">Coiled coil</keyword>
<dbReference type="Proteomes" id="UP000676310">
    <property type="component" value="Unassembled WGS sequence"/>
</dbReference>
<reference evidence="3" key="1">
    <citation type="submission" date="2021-05" db="EMBL/GenBank/DDBJ databases">
        <authorList>
            <person name="Stam R."/>
        </authorList>
    </citation>
    <scope>NUCLEOTIDE SEQUENCE</scope>
    <source>
        <strain evidence="3">CS162</strain>
    </source>
</reference>
<name>A0A8J2HZV9_9PLEO</name>
<protein>
    <submittedName>
        <fullName evidence="3">Uncharacterized protein</fullName>
    </submittedName>
</protein>
<feature type="coiled-coil region" evidence="1">
    <location>
        <begin position="68"/>
        <end position="102"/>
    </location>
</feature>
<accession>A0A8J2HZV9</accession>
<proteinExistence type="predicted"/>
<dbReference type="AlphaFoldDB" id="A0A8J2HZV9"/>
<feature type="region of interest" description="Disordered" evidence="2">
    <location>
        <begin position="1"/>
        <end position="21"/>
    </location>
</feature>
<dbReference type="RefSeq" id="XP_043166971.1">
    <property type="nucleotide sequence ID" value="XM_043311036.1"/>
</dbReference>
<evidence type="ECO:0000313" key="4">
    <source>
        <dbReference type="Proteomes" id="UP000676310"/>
    </source>
</evidence>